<keyword evidence="4" id="KW-1185">Reference proteome</keyword>
<dbReference type="Proteomes" id="UP000184330">
    <property type="component" value="Unassembled WGS sequence"/>
</dbReference>
<feature type="compositionally biased region" description="Basic and acidic residues" evidence="1">
    <location>
        <begin position="102"/>
        <end position="126"/>
    </location>
</feature>
<dbReference type="OrthoDB" id="5410752at2759"/>
<evidence type="ECO:0000256" key="1">
    <source>
        <dbReference type="SAM" id="MobiDB-lite"/>
    </source>
</evidence>
<feature type="region of interest" description="Disordered" evidence="1">
    <location>
        <begin position="172"/>
        <end position="198"/>
    </location>
</feature>
<dbReference type="InterPro" id="IPR058348">
    <property type="entry name" value="DUF8035"/>
</dbReference>
<feature type="region of interest" description="Disordered" evidence="1">
    <location>
        <begin position="307"/>
        <end position="339"/>
    </location>
</feature>
<dbReference type="EMBL" id="FJOG01000024">
    <property type="protein sequence ID" value="CZR63671.1"/>
    <property type="molecule type" value="Genomic_DNA"/>
</dbReference>
<sequence length="580" mass="70033">MSRRGDVYEERDYYSREDVRAPPVRVRERDYEETDTYVRRGERGSRPEFLREDFSRSEAGPLVIRERDTEIVTRPLERRPRSPSPVRIRERIVERSPTPPPPERERIRTRVVERERREPSPPPERLRARVIETRERIRERSPSPVRMVRERIVERERERTPSPPQVERIRVRNIERQEIRQPSPERMPSPSPSPPPIRAPPIHQEIITHHRHIDHGFERAVRERVPTPPPPPRRTEPRTKETDIDIYTSRNNTEVDITRKETRSPAPRPGALTRRDTFYDDSVIYEQERDKLRVRDTRLDINRRRSMSARPERREKESVRVDIRESSSRGLGRDEEEADYYDRKASERAYIGEAYNGATKDWAIVDVPPGTERVQMDGVGGASQEITWQKYNGVRRSKFLPERPRERVEEKVEIRERERETPRPRETSTSLEIDISRGPRRENQPVYERYEERIEETTDRRVGFPRAPPKQRMGDLWTEITKDLVAREAIEELGYDYEETEFFFYVLQYLRYEDVLELVQVSEAIRRERRHRLREIEHERERMDKWDRRDRRRERDDFTDERIIEREVIYDGRPPRRGGW</sequence>
<feature type="compositionally biased region" description="Basic and acidic residues" evidence="1">
    <location>
        <begin position="25"/>
        <end position="56"/>
    </location>
</feature>
<feature type="domain" description="DUF8035" evidence="2">
    <location>
        <begin position="475"/>
        <end position="528"/>
    </location>
</feature>
<feature type="compositionally biased region" description="Basic and acidic residues" evidence="1">
    <location>
        <begin position="310"/>
        <end position="333"/>
    </location>
</feature>
<feature type="region of interest" description="Disordered" evidence="1">
    <location>
        <begin position="221"/>
        <end position="240"/>
    </location>
</feature>
<accession>A0A1L7XF65</accession>
<organism evidence="3 4">
    <name type="scientific">Phialocephala subalpina</name>
    <dbReference type="NCBI Taxonomy" id="576137"/>
    <lineage>
        <taxon>Eukaryota</taxon>
        <taxon>Fungi</taxon>
        <taxon>Dikarya</taxon>
        <taxon>Ascomycota</taxon>
        <taxon>Pezizomycotina</taxon>
        <taxon>Leotiomycetes</taxon>
        <taxon>Helotiales</taxon>
        <taxon>Mollisiaceae</taxon>
        <taxon>Phialocephala</taxon>
        <taxon>Phialocephala fortinii species complex</taxon>
    </lineage>
</organism>
<evidence type="ECO:0000259" key="2">
    <source>
        <dbReference type="Pfam" id="PF26118"/>
    </source>
</evidence>
<feature type="region of interest" description="Disordered" evidence="1">
    <location>
        <begin position="75"/>
        <end position="126"/>
    </location>
</feature>
<evidence type="ECO:0000313" key="4">
    <source>
        <dbReference type="Proteomes" id="UP000184330"/>
    </source>
</evidence>
<gene>
    <name evidence="3" type="ORF">PAC_13568</name>
</gene>
<protein>
    <recommendedName>
        <fullName evidence="2">DUF8035 domain-containing protein</fullName>
    </recommendedName>
</protein>
<reference evidence="3 4" key="1">
    <citation type="submission" date="2016-03" db="EMBL/GenBank/DDBJ databases">
        <authorList>
            <person name="Ploux O."/>
        </authorList>
    </citation>
    <scope>NUCLEOTIDE SEQUENCE [LARGE SCALE GENOMIC DNA]</scope>
    <source>
        <strain evidence="3 4">UAMH 11012</strain>
    </source>
</reference>
<proteinExistence type="predicted"/>
<dbReference type="AlphaFoldDB" id="A0A1L7XF65"/>
<evidence type="ECO:0000313" key="3">
    <source>
        <dbReference type="EMBL" id="CZR63671.1"/>
    </source>
</evidence>
<feature type="compositionally biased region" description="Pro residues" evidence="1">
    <location>
        <begin position="185"/>
        <end position="198"/>
    </location>
</feature>
<feature type="region of interest" description="Disordered" evidence="1">
    <location>
        <begin position="25"/>
        <end position="61"/>
    </location>
</feature>
<dbReference type="STRING" id="576137.A0A1L7XF65"/>
<name>A0A1L7XF65_9HELO</name>
<dbReference type="Pfam" id="PF26118">
    <property type="entry name" value="DUF8035"/>
    <property type="match status" value="1"/>
</dbReference>